<evidence type="ECO:0000256" key="1">
    <source>
        <dbReference type="ARBA" id="ARBA00004141"/>
    </source>
</evidence>
<feature type="transmembrane region" description="Helical" evidence="6">
    <location>
        <begin position="606"/>
        <end position="627"/>
    </location>
</feature>
<dbReference type="InterPro" id="IPR002656">
    <property type="entry name" value="Acyl_transf_3_dom"/>
</dbReference>
<feature type="transmembrane region" description="Helical" evidence="6">
    <location>
        <begin position="912"/>
        <end position="929"/>
    </location>
</feature>
<feature type="transmembrane region" description="Helical" evidence="6">
    <location>
        <begin position="126"/>
        <end position="141"/>
    </location>
</feature>
<dbReference type="PANTHER" id="PTHR20661">
    <property type="entry name" value="PHOSPHATIDYLINOSITOL-GLYCAN BIOSYNTHESIS CLASS W PROTEIN"/>
    <property type="match status" value="1"/>
</dbReference>
<keyword evidence="4 6" id="KW-0472">Membrane</keyword>
<feature type="transmembrane region" description="Helical" evidence="6">
    <location>
        <begin position="61"/>
        <end position="77"/>
    </location>
</feature>
<organism evidence="8 9">
    <name type="scientific">Anaeramoeba flamelloides</name>
    <dbReference type="NCBI Taxonomy" id="1746091"/>
    <lineage>
        <taxon>Eukaryota</taxon>
        <taxon>Metamonada</taxon>
        <taxon>Anaeramoebidae</taxon>
        <taxon>Anaeramoeba</taxon>
    </lineage>
</organism>
<feature type="compositionally biased region" description="Low complexity" evidence="5">
    <location>
        <begin position="258"/>
        <end position="279"/>
    </location>
</feature>
<feature type="region of interest" description="Disordered" evidence="5">
    <location>
        <begin position="245"/>
        <end position="280"/>
    </location>
</feature>
<comment type="subcellular location">
    <subcellularLocation>
        <location evidence="1">Membrane</location>
        <topology evidence="1">Multi-pass membrane protein</topology>
    </subcellularLocation>
</comment>
<dbReference type="Pfam" id="PF01757">
    <property type="entry name" value="Acyl_transf_3"/>
    <property type="match status" value="1"/>
</dbReference>
<name>A0ABQ8XLA7_9EUKA</name>
<evidence type="ECO:0000256" key="5">
    <source>
        <dbReference type="SAM" id="MobiDB-lite"/>
    </source>
</evidence>
<evidence type="ECO:0000256" key="3">
    <source>
        <dbReference type="ARBA" id="ARBA00022989"/>
    </source>
</evidence>
<dbReference type="EMBL" id="JAOAOG010000287">
    <property type="protein sequence ID" value="KAJ6232924.1"/>
    <property type="molecule type" value="Genomic_DNA"/>
</dbReference>
<dbReference type="Pfam" id="PF06423">
    <property type="entry name" value="GWT1"/>
    <property type="match status" value="2"/>
</dbReference>
<gene>
    <name evidence="8" type="ORF">M0813_04451</name>
</gene>
<feature type="transmembrane region" description="Helical" evidence="6">
    <location>
        <begin position="859"/>
        <end position="874"/>
    </location>
</feature>
<feature type="transmembrane region" description="Helical" evidence="6">
    <location>
        <begin position="83"/>
        <end position="105"/>
    </location>
</feature>
<feature type="transmembrane region" description="Helical" evidence="6">
    <location>
        <begin position="421"/>
        <end position="440"/>
    </location>
</feature>
<evidence type="ECO:0000313" key="8">
    <source>
        <dbReference type="EMBL" id="KAJ6232924.1"/>
    </source>
</evidence>
<keyword evidence="9" id="KW-1185">Reference proteome</keyword>
<protein>
    <submittedName>
        <fullName evidence="8">Phosphatidylinositol-glycan biosynthesis class w protein</fullName>
    </submittedName>
</protein>
<accession>A0ABQ8XLA7</accession>
<feature type="transmembrane region" description="Helical" evidence="6">
    <location>
        <begin position="388"/>
        <end position="409"/>
    </location>
</feature>
<keyword evidence="2 6" id="KW-0812">Transmembrane</keyword>
<feature type="domain" description="Acyltransferase 3" evidence="7">
    <location>
        <begin position="685"/>
        <end position="1007"/>
    </location>
</feature>
<feature type="transmembrane region" description="Helical" evidence="6">
    <location>
        <begin position="484"/>
        <end position="505"/>
    </location>
</feature>
<evidence type="ECO:0000313" key="9">
    <source>
        <dbReference type="Proteomes" id="UP001150062"/>
    </source>
</evidence>
<feature type="transmembrane region" description="Helical" evidence="6">
    <location>
        <begin position="633"/>
        <end position="653"/>
    </location>
</feature>
<feature type="transmembrane region" description="Helical" evidence="6">
    <location>
        <begin position="30"/>
        <end position="49"/>
    </location>
</feature>
<feature type="transmembrane region" description="Helical" evidence="6">
    <location>
        <begin position="833"/>
        <end position="852"/>
    </location>
</feature>
<feature type="transmembrane region" description="Helical" evidence="6">
    <location>
        <begin position="555"/>
        <end position="576"/>
    </location>
</feature>
<evidence type="ECO:0000256" key="2">
    <source>
        <dbReference type="ARBA" id="ARBA00022692"/>
    </source>
</evidence>
<dbReference type="InterPro" id="IPR009447">
    <property type="entry name" value="PIGW/GWT1"/>
</dbReference>
<evidence type="ECO:0000256" key="6">
    <source>
        <dbReference type="SAM" id="Phobius"/>
    </source>
</evidence>
<evidence type="ECO:0000259" key="7">
    <source>
        <dbReference type="Pfam" id="PF01757"/>
    </source>
</evidence>
<reference evidence="8" key="1">
    <citation type="submission" date="2022-08" db="EMBL/GenBank/DDBJ databases">
        <title>Novel sulfate-reducing endosymbionts in the free-living metamonad Anaeramoeba.</title>
        <authorList>
            <person name="Jerlstrom-Hultqvist J."/>
            <person name="Cepicka I."/>
            <person name="Gallot-Lavallee L."/>
            <person name="Salas-Leiva D."/>
            <person name="Curtis B.A."/>
            <person name="Zahonova K."/>
            <person name="Pipaliya S."/>
            <person name="Dacks J."/>
            <person name="Roger A.J."/>
        </authorList>
    </citation>
    <scope>NUCLEOTIDE SEQUENCE</scope>
    <source>
        <strain evidence="8">Schooner1</strain>
    </source>
</reference>
<feature type="transmembrane region" description="Helical" evidence="6">
    <location>
        <begin position="993"/>
        <end position="1012"/>
    </location>
</feature>
<feature type="transmembrane region" description="Helical" evidence="6">
    <location>
        <begin position="779"/>
        <end position="800"/>
    </location>
</feature>
<feature type="region of interest" description="Disordered" evidence="5">
    <location>
        <begin position="326"/>
        <end position="363"/>
    </location>
</feature>
<feature type="compositionally biased region" description="Polar residues" evidence="5">
    <location>
        <begin position="344"/>
        <end position="363"/>
    </location>
</feature>
<dbReference type="PANTHER" id="PTHR20661:SF0">
    <property type="entry name" value="PHOSPHATIDYLINOSITOL-GLYCAN BIOSYNTHESIS CLASS W PROTEIN"/>
    <property type="match status" value="1"/>
</dbReference>
<dbReference type="Proteomes" id="UP001150062">
    <property type="component" value="Unassembled WGS sequence"/>
</dbReference>
<feature type="transmembrane region" description="Helical" evidence="6">
    <location>
        <begin position="445"/>
        <end position="464"/>
    </location>
</feature>
<feature type="transmembrane region" description="Helical" evidence="6">
    <location>
        <begin position="517"/>
        <end position="535"/>
    </location>
</feature>
<feature type="transmembrane region" description="Helical" evidence="6">
    <location>
        <begin position="731"/>
        <end position="758"/>
    </location>
</feature>
<sequence length="1033" mass="120258">MSTFKGDDYKRVKEKFISGNIGTGPLEPTLVTLIPITGFLVTKAILNSLSAKGIKIKKQHIGIYEFILIVFPMVLGMCVPSLVWHIFGFNLLLCLLLHFTVTPIFQRFNLKSVNPLRPTIIRKSRVALLFLTAIAIMAVNFKCFPRKFSKTEYYGFALMDFGVGEFIIVNGLVCGPVRSFAQWAREKDEEKKKKQKKEEKSKDNLLLVPKSDLTIFQYFFQLLIDPFLDFKNNFVKVTQGINPFDYLPKRNRNKKPNTENNKQNENENGNNNDNNNNNNDVEDLELKIEDTEKDSRLIQQADMKINKEHEKKKKRNLLDEIDNETQTEFEHSTAQIPKKKQAKFASNNEQQALGNKNSSNQRPTKTLKKTTIFSIFLPFIRIFIKGCLYSYPLVIVGLCRFLTLILTNYQRHFSEYGVHWNFFYTLASITFLSTVLFNFIQPKYAAFYGVIIMIGHQIALKNGMRDFLQFAQRTNFFTKNKEGFASLPGFFALFLVACTIGYYIFKQGKSKKNWLKMYKAFIAIDIILWICYYFSNKFVEPVSRRSVNLSYGLCVIAHFLLQMIGFMTIDCFTVPYHEEIAPIYMKNLPLNERSTSITVGLNFNQLWLFIFANICVGITNCTFQTVYLSKFTGFIYVMLYMATFSIGGLIYYIKGLRFKFCENNSENDNQQEYKIKKTQKIDRISSFDGLRVLCSLVVMFHHLDILIPGLSPELEMDERRLLWSEHQEFEWSGFGYLARILNGWLSVIYFLLMVGYLYSYKIFQGLPMQSILSGLSRRFFRIIPSLIPLQLFLLLCYQFRIIPYNLMPEDISECYFKSGLYGIFCGSMNGPTYILPFLTFSPFFVALIVMFVHSQTPKVKIIIYSIVLSYLFWVKDTTSLYFPIVCGIIIADINHSSHFAKIKNKILTQPHFKIIFIVIWVLQFFIFKFTNFTKTVAAALTLFPIIHSEYVSKVLGHKYFTKIVPYTYQVYIWHAPVYSFYVTNFRDSSVTFLLFFAFLTVFSISVITYHFVEKPCLVYSSKLLNWIGFKKVF</sequence>
<proteinExistence type="predicted"/>
<comment type="caution">
    <text evidence="8">The sequence shown here is derived from an EMBL/GenBank/DDBJ whole genome shotgun (WGS) entry which is preliminary data.</text>
</comment>
<keyword evidence="3 6" id="KW-1133">Transmembrane helix</keyword>
<evidence type="ECO:0000256" key="4">
    <source>
        <dbReference type="ARBA" id="ARBA00023136"/>
    </source>
</evidence>